<dbReference type="EMBL" id="CP010951">
    <property type="protein sequence ID" value="AMO24352.1"/>
    <property type="molecule type" value="Genomic_DNA"/>
</dbReference>
<sequence>MSLVWAYYSAAAAPNVVLPPVAKGLTLGVGILFGGVITGGVLFAAGLFFLALSLAFRPRPRWRALWFGLPCLAFAALLLGYTRV</sequence>
<keyword evidence="3" id="KW-1185">Reference proteome</keyword>
<feature type="transmembrane region" description="Helical" evidence="1">
    <location>
        <begin position="64"/>
        <end position="82"/>
    </location>
</feature>
<keyword evidence="1" id="KW-0472">Membrane</keyword>
<protein>
    <submittedName>
        <fullName evidence="2">Uncharacterized protein</fullName>
    </submittedName>
</protein>
<keyword evidence="1" id="KW-0812">Transmembrane</keyword>
<feature type="transmembrane region" description="Helical" evidence="1">
    <location>
        <begin position="27"/>
        <end position="52"/>
    </location>
</feature>
<evidence type="ECO:0000256" key="1">
    <source>
        <dbReference type="SAM" id="Phobius"/>
    </source>
</evidence>
<evidence type="ECO:0000313" key="3">
    <source>
        <dbReference type="Proteomes" id="UP000070433"/>
    </source>
</evidence>
<accession>A0A127K0P0</accession>
<keyword evidence="1" id="KW-1133">Transmembrane helix</keyword>
<dbReference type="Proteomes" id="UP000070433">
    <property type="component" value="Chromosome"/>
</dbReference>
<gene>
    <name evidence="2" type="ORF">UC35_17735</name>
</gene>
<organism evidence="2 3">
    <name type="scientific">Ramlibacter tataouinensis</name>
    <dbReference type="NCBI Taxonomy" id="94132"/>
    <lineage>
        <taxon>Bacteria</taxon>
        <taxon>Pseudomonadati</taxon>
        <taxon>Pseudomonadota</taxon>
        <taxon>Betaproteobacteria</taxon>
        <taxon>Burkholderiales</taxon>
        <taxon>Comamonadaceae</taxon>
        <taxon>Ramlibacter</taxon>
    </lineage>
</organism>
<name>A0A127K0P0_9BURK</name>
<evidence type="ECO:0000313" key="2">
    <source>
        <dbReference type="EMBL" id="AMO24352.1"/>
    </source>
</evidence>
<proteinExistence type="predicted"/>
<dbReference type="AlphaFoldDB" id="A0A127K0P0"/>
<reference evidence="2 3" key="1">
    <citation type="journal article" date="2014" name="Int. J. Syst. Evol. Microbiol.">
        <title>Ramlibacter solisilvae sp. nov., isolated from forest soil, and emended description of the genus Ramlibacter.</title>
        <authorList>
            <person name="Lee H.J."/>
            <person name="Lee S.H."/>
            <person name="Lee S.S."/>
            <person name="Lee J.S."/>
            <person name="Kim Y."/>
            <person name="Kim S.C."/>
            <person name="Jeon C.O."/>
        </authorList>
    </citation>
    <scope>NUCLEOTIDE SEQUENCE [LARGE SCALE GENOMIC DNA]</scope>
    <source>
        <strain evidence="2 3">5-10</strain>
    </source>
</reference>